<dbReference type="InterPro" id="IPR023393">
    <property type="entry name" value="START-like_dom_sf"/>
</dbReference>
<dbReference type="CDD" id="cd07812">
    <property type="entry name" value="SRPBCC"/>
    <property type="match status" value="1"/>
</dbReference>
<proteinExistence type="predicted"/>
<dbReference type="Pfam" id="PF10604">
    <property type="entry name" value="Polyketide_cyc2"/>
    <property type="match status" value="1"/>
</dbReference>
<accession>A0ABS8P6N5</accession>
<protein>
    <submittedName>
        <fullName evidence="1">SRPBCC family protein</fullName>
    </submittedName>
</protein>
<gene>
    <name evidence="1" type="ORF">LQ327_10500</name>
</gene>
<reference evidence="1 2" key="1">
    <citation type="submission" date="2021-11" db="EMBL/GenBank/DDBJ databases">
        <title>Draft genome sequence of Actinomycetospora sp. SF1 isolated from the rhizosphere soil.</title>
        <authorList>
            <person name="Duangmal K."/>
            <person name="Chantavorakit T."/>
        </authorList>
    </citation>
    <scope>NUCLEOTIDE SEQUENCE [LARGE SCALE GENOMIC DNA]</scope>
    <source>
        <strain evidence="1 2">TBRC 5722</strain>
    </source>
</reference>
<dbReference type="InterPro" id="IPR019587">
    <property type="entry name" value="Polyketide_cyclase/dehydratase"/>
</dbReference>
<dbReference type="Gene3D" id="3.30.530.20">
    <property type="match status" value="1"/>
</dbReference>
<dbReference type="SUPFAM" id="SSF55961">
    <property type="entry name" value="Bet v1-like"/>
    <property type="match status" value="1"/>
</dbReference>
<dbReference type="EMBL" id="JAJNDB010000001">
    <property type="protein sequence ID" value="MCD2193804.1"/>
    <property type="molecule type" value="Genomic_DNA"/>
</dbReference>
<keyword evidence="2" id="KW-1185">Reference proteome</keyword>
<dbReference type="Proteomes" id="UP001199469">
    <property type="component" value="Unassembled WGS sequence"/>
</dbReference>
<sequence length="169" mass="18315">MEWTGARYADQPEVEVETWVAAPPERVWPLVSDLEAMPASSGELQAVEWAEGATGPCAGARFVGHNSHPSLGEWSATSTVVTCEPPTDFAWEVDGEGGPAARWSFRLEGDDGGTRVRQRVRLGPGRSGLSYAIDRMPDKEQKIVFVRLREFEASMTATLAAIRSAAEAP</sequence>
<comment type="caution">
    <text evidence="1">The sequence shown here is derived from an EMBL/GenBank/DDBJ whole genome shotgun (WGS) entry which is preliminary data.</text>
</comment>
<organism evidence="1 2">
    <name type="scientific">Actinomycetospora endophytica</name>
    <dbReference type="NCBI Taxonomy" id="2291215"/>
    <lineage>
        <taxon>Bacteria</taxon>
        <taxon>Bacillati</taxon>
        <taxon>Actinomycetota</taxon>
        <taxon>Actinomycetes</taxon>
        <taxon>Pseudonocardiales</taxon>
        <taxon>Pseudonocardiaceae</taxon>
        <taxon>Actinomycetospora</taxon>
    </lineage>
</organism>
<dbReference type="RefSeq" id="WP_230732663.1">
    <property type="nucleotide sequence ID" value="NZ_JAJNDB010000001.1"/>
</dbReference>
<evidence type="ECO:0000313" key="1">
    <source>
        <dbReference type="EMBL" id="MCD2193804.1"/>
    </source>
</evidence>
<name>A0ABS8P6N5_9PSEU</name>
<evidence type="ECO:0000313" key="2">
    <source>
        <dbReference type="Proteomes" id="UP001199469"/>
    </source>
</evidence>